<dbReference type="FunFam" id="3.30.70.270:FF:000001">
    <property type="entry name" value="Diguanylate cyclase domain protein"/>
    <property type="match status" value="1"/>
</dbReference>
<reference evidence="4 5" key="1">
    <citation type="submission" date="2015-09" db="EMBL/GenBank/DDBJ databases">
        <authorList>
            <person name="Jackson K.R."/>
            <person name="Lunt B.L."/>
            <person name="Fisher J.N.B."/>
            <person name="Gardner A.V."/>
            <person name="Bailey M.E."/>
            <person name="Deus L.M."/>
            <person name="Earl A.S."/>
            <person name="Gibby P.D."/>
            <person name="Hartmann K.A."/>
            <person name="Liu J.E."/>
            <person name="Manci A.M."/>
            <person name="Nielsen D.A."/>
            <person name="Solomon M.B."/>
            <person name="Breakwell D.P."/>
            <person name="Burnett S.H."/>
            <person name="Grose J.H."/>
        </authorList>
    </citation>
    <scope>NUCLEOTIDE SEQUENCE [LARGE SCALE GENOMIC DNA]</scope>
    <source>
        <strain evidence="4 5">CECT 7799</strain>
    </source>
</reference>
<comment type="catalytic activity">
    <reaction evidence="2">
        <text>2 GTP = 3',3'-c-di-GMP + 2 diphosphate</text>
        <dbReference type="Rhea" id="RHEA:24898"/>
        <dbReference type="ChEBI" id="CHEBI:33019"/>
        <dbReference type="ChEBI" id="CHEBI:37565"/>
        <dbReference type="ChEBI" id="CHEBI:58805"/>
        <dbReference type="EC" id="2.7.7.65"/>
    </reaction>
</comment>
<dbReference type="PANTHER" id="PTHR45138">
    <property type="entry name" value="REGULATORY COMPONENTS OF SENSORY TRANSDUCTION SYSTEM"/>
    <property type="match status" value="1"/>
</dbReference>
<dbReference type="Proteomes" id="UP000049455">
    <property type="component" value="Unassembled WGS sequence"/>
</dbReference>
<organism evidence="4 5">
    <name type="scientific">Jannaschia seosinensis</name>
    <dbReference type="NCBI Taxonomy" id="313367"/>
    <lineage>
        <taxon>Bacteria</taxon>
        <taxon>Pseudomonadati</taxon>
        <taxon>Pseudomonadota</taxon>
        <taxon>Alphaproteobacteria</taxon>
        <taxon>Rhodobacterales</taxon>
        <taxon>Roseobacteraceae</taxon>
        <taxon>Jannaschia</taxon>
    </lineage>
</organism>
<evidence type="ECO:0000313" key="4">
    <source>
        <dbReference type="EMBL" id="CUH40816.1"/>
    </source>
</evidence>
<dbReference type="GO" id="GO:1902201">
    <property type="term" value="P:negative regulation of bacterial-type flagellum-dependent cell motility"/>
    <property type="evidence" value="ECO:0007669"/>
    <property type="project" value="TreeGrafter"/>
</dbReference>
<keyword evidence="4" id="KW-0808">Transferase</keyword>
<dbReference type="EC" id="2.7.7.65" evidence="1"/>
<dbReference type="InterPro" id="IPR043128">
    <property type="entry name" value="Rev_trsase/Diguanyl_cyclase"/>
</dbReference>
<accession>A0A0M7BHI8</accession>
<dbReference type="InterPro" id="IPR029016">
    <property type="entry name" value="GAF-like_dom_sf"/>
</dbReference>
<dbReference type="InterPro" id="IPR003018">
    <property type="entry name" value="GAF"/>
</dbReference>
<name>A0A0M7BHI8_9RHOB</name>
<keyword evidence="4" id="KW-0548">Nucleotidyltransferase</keyword>
<dbReference type="EMBL" id="CYPR01000231">
    <property type="protein sequence ID" value="CUH40816.1"/>
    <property type="molecule type" value="Genomic_DNA"/>
</dbReference>
<dbReference type="SMART" id="SM00267">
    <property type="entry name" value="GGDEF"/>
    <property type="match status" value="1"/>
</dbReference>
<dbReference type="PROSITE" id="PS50887">
    <property type="entry name" value="GGDEF"/>
    <property type="match status" value="1"/>
</dbReference>
<dbReference type="Pfam" id="PF01590">
    <property type="entry name" value="GAF"/>
    <property type="match status" value="1"/>
</dbReference>
<dbReference type="InterPro" id="IPR029787">
    <property type="entry name" value="Nucleotide_cyclase"/>
</dbReference>
<dbReference type="PANTHER" id="PTHR45138:SF9">
    <property type="entry name" value="DIGUANYLATE CYCLASE DGCM-RELATED"/>
    <property type="match status" value="1"/>
</dbReference>
<gene>
    <name evidence="4" type="primary">adrA</name>
    <name evidence="4" type="ORF">JSE7799_03556</name>
</gene>
<dbReference type="CDD" id="cd01949">
    <property type="entry name" value="GGDEF"/>
    <property type="match status" value="1"/>
</dbReference>
<dbReference type="SUPFAM" id="SSF55073">
    <property type="entry name" value="Nucleotide cyclase"/>
    <property type="match status" value="1"/>
</dbReference>
<dbReference type="GO" id="GO:0005886">
    <property type="term" value="C:plasma membrane"/>
    <property type="evidence" value="ECO:0007669"/>
    <property type="project" value="TreeGrafter"/>
</dbReference>
<proteinExistence type="predicted"/>
<dbReference type="SUPFAM" id="SSF55781">
    <property type="entry name" value="GAF domain-like"/>
    <property type="match status" value="1"/>
</dbReference>
<dbReference type="STRING" id="313367.JSE7799_03556"/>
<keyword evidence="5" id="KW-1185">Reference proteome</keyword>
<dbReference type="Gene3D" id="3.30.70.270">
    <property type="match status" value="1"/>
</dbReference>
<evidence type="ECO:0000256" key="1">
    <source>
        <dbReference type="ARBA" id="ARBA00012528"/>
    </source>
</evidence>
<evidence type="ECO:0000259" key="3">
    <source>
        <dbReference type="PROSITE" id="PS50887"/>
    </source>
</evidence>
<dbReference type="SMART" id="SM00065">
    <property type="entry name" value="GAF"/>
    <property type="match status" value="1"/>
</dbReference>
<dbReference type="Gene3D" id="3.30.450.40">
    <property type="match status" value="1"/>
</dbReference>
<sequence>MSSSGPSDMEAARLSVLHHYGILDSGSEPAFDRITGLVRQIFDMPFSGISLIEADRHWFKSRSGSCVEELPREISFCAHVIRHSEPTCVQDTLLEETFRDNPFVTGEPNVRSYLGAPLVTAEGFPIGALCATDTKPRVFDDGQIAIMKSLAALVMDHFDLREMAGCDGLTGLLTRRAWLDLANKEIVRAHRENGPAAVVIFDLDHFKNINDLHGHAAGDAVLTALGKMVRQEGRVEHPVGRIGGEEFAMVIPDAGVDEAAAAAERFRVSAESLAVEFEGKRLKPTVSVGVAAFSEQFVNAEQWLAAADVALYRAKAEGRNCVRVLDRVVPEQYPTCGAGWSVSTIGR</sequence>
<dbReference type="InterPro" id="IPR000160">
    <property type="entry name" value="GGDEF_dom"/>
</dbReference>
<dbReference type="OrthoDB" id="9812260at2"/>
<evidence type="ECO:0000256" key="2">
    <source>
        <dbReference type="ARBA" id="ARBA00034247"/>
    </source>
</evidence>
<dbReference type="InterPro" id="IPR050469">
    <property type="entry name" value="Diguanylate_Cyclase"/>
</dbReference>
<feature type="domain" description="GGDEF" evidence="3">
    <location>
        <begin position="194"/>
        <end position="327"/>
    </location>
</feature>
<protein>
    <recommendedName>
        <fullName evidence="1">diguanylate cyclase</fullName>
        <ecNumber evidence="1">2.7.7.65</ecNumber>
    </recommendedName>
</protein>
<evidence type="ECO:0000313" key="5">
    <source>
        <dbReference type="Proteomes" id="UP000049455"/>
    </source>
</evidence>
<dbReference type="NCBIfam" id="TIGR00254">
    <property type="entry name" value="GGDEF"/>
    <property type="match status" value="1"/>
</dbReference>
<dbReference type="AlphaFoldDB" id="A0A0M7BHI8"/>
<dbReference type="Pfam" id="PF00990">
    <property type="entry name" value="GGDEF"/>
    <property type="match status" value="1"/>
</dbReference>
<dbReference type="GO" id="GO:0043709">
    <property type="term" value="P:cell adhesion involved in single-species biofilm formation"/>
    <property type="evidence" value="ECO:0007669"/>
    <property type="project" value="TreeGrafter"/>
</dbReference>
<dbReference type="GO" id="GO:0052621">
    <property type="term" value="F:diguanylate cyclase activity"/>
    <property type="evidence" value="ECO:0007669"/>
    <property type="project" value="UniProtKB-EC"/>
</dbReference>